<keyword evidence="2" id="KW-0732">Signal</keyword>
<dbReference type="EMBL" id="JAJAGO010000011">
    <property type="protein sequence ID" value="MCT2592915.1"/>
    <property type="molecule type" value="Genomic_DNA"/>
</dbReference>
<gene>
    <name evidence="3" type="ORF">LHJ74_23880</name>
</gene>
<evidence type="ECO:0000256" key="1">
    <source>
        <dbReference type="SAM" id="MobiDB-lite"/>
    </source>
</evidence>
<accession>A0ABT2K057</accession>
<name>A0ABT2K057_9ACTN</name>
<dbReference type="InterPro" id="IPR028994">
    <property type="entry name" value="Integrin_alpha_N"/>
</dbReference>
<keyword evidence="4" id="KW-1185">Reference proteome</keyword>
<evidence type="ECO:0000256" key="2">
    <source>
        <dbReference type="SAM" id="SignalP"/>
    </source>
</evidence>
<proteinExistence type="predicted"/>
<dbReference type="Proteomes" id="UP001156389">
    <property type="component" value="Unassembled WGS sequence"/>
</dbReference>
<feature type="compositionally biased region" description="Basic and acidic residues" evidence="1">
    <location>
        <begin position="50"/>
        <end position="74"/>
    </location>
</feature>
<reference evidence="3 4" key="1">
    <citation type="submission" date="2021-10" db="EMBL/GenBank/DDBJ databases">
        <title>Streptomyces gossypii sp. nov., isolated from soil collected from cotton field.</title>
        <authorList>
            <person name="Ge X."/>
            <person name="Chen X."/>
            <person name="Liu W."/>
        </authorList>
    </citation>
    <scope>NUCLEOTIDE SEQUENCE [LARGE SCALE GENOMIC DNA]</scope>
    <source>
        <strain evidence="3 4">N2-109</strain>
    </source>
</reference>
<dbReference type="RefSeq" id="WP_260220239.1">
    <property type="nucleotide sequence ID" value="NZ_JAJAGO010000011.1"/>
</dbReference>
<feature type="region of interest" description="Disordered" evidence="1">
    <location>
        <begin position="99"/>
        <end position="125"/>
    </location>
</feature>
<feature type="chain" id="PRO_5047018712" description="VCBS repeat-containing protein" evidence="2">
    <location>
        <begin position="24"/>
        <end position="171"/>
    </location>
</feature>
<protein>
    <recommendedName>
        <fullName evidence="5">VCBS repeat-containing protein</fullName>
    </recommendedName>
</protein>
<evidence type="ECO:0008006" key="5">
    <source>
        <dbReference type="Google" id="ProtNLM"/>
    </source>
</evidence>
<feature type="region of interest" description="Disordered" evidence="1">
    <location>
        <begin position="21"/>
        <end position="86"/>
    </location>
</feature>
<organism evidence="3 4">
    <name type="scientific">Streptomyces gossypii</name>
    <dbReference type="NCBI Taxonomy" id="2883101"/>
    <lineage>
        <taxon>Bacteria</taxon>
        <taxon>Bacillati</taxon>
        <taxon>Actinomycetota</taxon>
        <taxon>Actinomycetes</taxon>
        <taxon>Kitasatosporales</taxon>
        <taxon>Streptomycetaceae</taxon>
        <taxon>Streptomyces</taxon>
    </lineage>
</organism>
<feature type="compositionally biased region" description="Low complexity" evidence="1">
    <location>
        <begin position="39"/>
        <end position="49"/>
    </location>
</feature>
<comment type="caution">
    <text evidence="3">The sequence shown here is derived from an EMBL/GenBank/DDBJ whole genome shotgun (WGS) entry which is preliminary data.</text>
</comment>
<evidence type="ECO:0000313" key="4">
    <source>
        <dbReference type="Proteomes" id="UP001156389"/>
    </source>
</evidence>
<evidence type="ECO:0000313" key="3">
    <source>
        <dbReference type="EMBL" id="MCT2592915.1"/>
    </source>
</evidence>
<feature type="signal peptide" evidence="2">
    <location>
        <begin position="1"/>
        <end position="23"/>
    </location>
</feature>
<dbReference type="Gene3D" id="2.130.10.130">
    <property type="entry name" value="Integrin alpha, N-terminal"/>
    <property type="match status" value="1"/>
</dbReference>
<feature type="compositionally biased region" description="Basic and acidic residues" evidence="1">
    <location>
        <begin position="104"/>
        <end position="125"/>
    </location>
</feature>
<sequence length="171" mass="17725">MTSRTALAAFAVCAVLVPLPACGSDGTGREPSPSKGGTSAAAPVPSAPAESREPDQGKGSKDPDDFNGDGHHDLLVPVPVSDDPDAVIRDERTGIVYGSAEGLDPSKRTVHGRRDLGLPEPVREGRGRDYVLPKEVETADLDGDGFPDSVTSVILGERATDGQTSTLREAP</sequence>
<dbReference type="SUPFAM" id="SSF69318">
    <property type="entry name" value="Integrin alpha N-terminal domain"/>
    <property type="match status" value="1"/>
</dbReference>